<dbReference type="AlphaFoldDB" id="A0A4Y2TAC1"/>
<reference evidence="3 4" key="1">
    <citation type="journal article" date="2019" name="Sci. Rep.">
        <title>Orb-weaving spider Araneus ventricosus genome elucidates the spidroin gene catalogue.</title>
        <authorList>
            <person name="Kono N."/>
            <person name="Nakamura H."/>
            <person name="Ohtoshi R."/>
            <person name="Moran D.A.P."/>
            <person name="Shinohara A."/>
            <person name="Yoshida Y."/>
            <person name="Fujiwara M."/>
            <person name="Mori M."/>
            <person name="Tomita M."/>
            <person name="Arakawa K."/>
        </authorList>
    </citation>
    <scope>NUCLEOTIDE SEQUENCE [LARGE SCALE GENOMIC DNA]</scope>
</reference>
<organism evidence="3 4">
    <name type="scientific">Araneus ventricosus</name>
    <name type="common">Orbweaver spider</name>
    <name type="synonym">Epeira ventricosa</name>
    <dbReference type="NCBI Taxonomy" id="182803"/>
    <lineage>
        <taxon>Eukaryota</taxon>
        <taxon>Metazoa</taxon>
        <taxon>Ecdysozoa</taxon>
        <taxon>Arthropoda</taxon>
        <taxon>Chelicerata</taxon>
        <taxon>Arachnida</taxon>
        <taxon>Araneae</taxon>
        <taxon>Araneomorphae</taxon>
        <taxon>Entelegynae</taxon>
        <taxon>Araneoidea</taxon>
        <taxon>Araneidae</taxon>
        <taxon>Araneus</taxon>
    </lineage>
</organism>
<gene>
    <name evidence="2" type="ORF">AVEN_10744_1</name>
    <name evidence="3" type="ORF">AVEN_201563_1</name>
</gene>
<feature type="compositionally biased region" description="Acidic residues" evidence="1">
    <location>
        <begin position="53"/>
        <end position="63"/>
    </location>
</feature>
<feature type="compositionally biased region" description="Basic and acidic residues" evidence="1">
    <location>
        <begin position="42"/>
        <end position="52"/>
    </location>
</feature>
<name>A0A4Y2TAC1_ARAVE</name>
<evidence type="ECO:0000313" key="4">
    <source>
        <dbReference type="Proteomes" id="UP000499080"/>
    </source>
</evidence>
<proteinExistence type="predicted"/>
<protein>
    <submittedName>
        <fullName evidence="3">Uncharacterized protein</fullName>
    </submittedName>
</protein>
<evidence type="ECO:0000313" key="3">
    <source>
        <dbReference type="EMBL" id="GBN97588.1"/>
    </source>
</evidence>
<dbReference type="EMBL" id="BGPR01027237">
    <property type="protein sequence ID" value="GBN97588.1"/>
    <property type="molecule type" value="Genomic_DNA"/>
</dbReference>
<dbReference type="EMBL" id="BGPR01027234">
    <property type="protein sequence ID" value="GBN97578.1"/>
    <property type="molecule type" value="Genomic_DNA"/>
</dbReference>
<comment type="caution">
    <text evidence="3">The sequence shown here is derived from an EMBL/GenBank/DDBJ whole genome shotgun (WGS) entry which is preliminary data.</text>
</comment>
<sequence>MPAPYEKEMERLRRLLAEVETDEGSDFENEDNGSENNLEDNFSDRESFCEHDTEWEEDGDSGNEEGNITRNVLHQKIETKFLIQKFRQNIRTRCHNIVSRLPGTKRPDVTSPVKTSKLLIHDNTIQSILE</sequence>
<accession>A0A4Y2TAC1</accession>
<feature type="compositionally biased region" description="Acidic residues" evidence="1">
    <location>
        <begin position="19"/>
        <end position="33"/>
    </location>
</feature>
<keyword evidence="4" id="KW-1185">Reference proteome</keyword>
<dbReference type="Proteomes" id="UP000499080">
    <property type="component" value="Unassembled WGS sequence"/>
</dbReference>
<evidence type="ECO:0000313" key="2">
    <source>
        <dbReference type="EMBL" id="GBN97578.1"/>
    </source>
</evidence>
<feature type="region of interest" description="Disordered" evidence="1">
    <location>
        <begin position="18"/>
        <end position="66"/>
    </location>
</feature>
<evidence type="ECO:0000256" key="1">
    <source>
        <dbReference type="SAM" id="MobiDB-lite"/>
    </source>
</evidence>